<dbReference type="GeneID" id="48308150"/>
<organism evidence="1">
    <name type="scientific">Paenibacillus ihbetae</name>
    <dbReference type="NCBI Taxonomy" id="1870820"/>
    <lineage>
        <taxon>Bacteria</taxon>
        <taxon>Bacillati</taxon>
        <taxon>Bacillota</taxon>
        <taxon>Bacilli</taxon>
        <taxon>Bacillales</taxon>
        <taxon>Paenibacillaceae</taxon>
        <taxon>Paenibacillus</taxon>
    </lineage>
</organism>
<accession>A0A1B2DXR8</accession>
<gene>
    <name evidence="1" type="ORF">BBD41_07840</name>
</gene>
<evidence type="ECO:0000313" key="1">
    <source>
        <dbReference type="EMBL" id="ANY72505.1"/>
    </source>
</evidence>
<proteinExistence type="predicted"/>
<dbReference type="EMBL" id="CP016809">
    <property type="protein sequence ID" value="ANY72505.1"/>
    <property type="molecule type" value="Genomic_DNA"/>
</dbReference>
<dbReference type="KEGG" id="pib:BBD41_07840"/>
<sequence length="91" mass="10607">MEGGAAEIYRYQPREEDVQAAVLDHEEMGVIHYLQQQLLLSDESFTFVCLGWDEEDVAEGTTLIKLAKYFQRIYVVSTQNRFRSQLLAIYK</sequence>
<reference evidence="1" key="1">
    <citation type="submission" date="2016-08" db="EMBL/GenBank/DDBJ databases">
        <title>Complete Genome Seqeunce of Paenibacillus sp. nov. IHBB 9852 from high altitute lake of Indian trans-Himalayas.</title>
        <authorList>
            <person name="Kiran S."/>
            <person name="Swarnkar M.K."/>
            <person name="Rana A."/>
            <person name="Tewari R."/>
            <person name="Gulati A."/>
        </authorList>
    </citation>
    <scope>NUCLEOTIDE SEQUENCE [LARGE SCALE GENOMIC DNA]</scope>
    <source>
        <strain evidence="1">IHBB 9852</strain>
    </source>
</reference>
<name>A0A1B2DXR8_9BACL</name>
<dbReference type="RefSeq" id="WP_099477197.1">
    <property type="nucleotide sequence ID" value="NZ_CP016809.1"/>
</dbReference>
<protein>
    <submittedName>
        <fullName evidence="1">Uncharacterized protein</fullName>
    </submittedName>
</protein>
<dbReference type="AlphaFoldDB" id="A0A1B2DXR8"/>